<dbReference type="Gene3D" id="1.20.1610.10">
    <property type="entry name" value="alpha-1,2-mannosidases domains"/>
    <property type="match status" value="1"/>
</dbReference>
<reference evidence="4 5" key="1">
    <citation type="submission" date="2017-06" db="EMBL/GenBank/DDBJ databases">
        <title>Ant-infecting Ophiocordyceps genomes reveal a high diversity of potential behavioral manipulation genes and a possible major role for enterotoxins.</title>
        <authorList>
            <person name="De Bekker C."/>
            <person name="Evans H.C."/>
            <person name="Brachmann A."/>
            <person name="Hughes D.P."/>
        </authorList>
    </citation>
    <scope>NUCLEOTIDE SEQUENCE [LARGE SCALE GENOMIC DNA]</scope>
    <source>
        <strain evidence="4 5">Map64</strain>
    </source>
</reference>
<dbReference type="PANTHER" id="PTHR12143">
    <property type="entry name" value="PEPTIDE N-GLYCANASE PNGASE -RELATED"/>
    <property type="match status" value="1"/>
</dbReference>
<dbReference type="GO" id="GO:0005975">
    <property type="term" value="P:carbohydrate metabolic process"/>
    <property type="evidence" value="ECO:0007669"/>
    <property type="project" value="InterPro"/>
</dbReference>
<proteinExistence type="predicted"/>
<dbReference type="Pfam" id="PF17678">
    <property type="entry name" value="Glyco_hydro_92N"/>
    <property type="match status" value="1"/>
</dbReference>
<dbReference type="FunFam" id="1.20.1050.60:FF:000002">
    <property type="entry name" value="Glycosyl hydrolase family 92"/>
    <property type="match status" value="1"/>
</dbReference>
<dbReference type="InterPro" id="IPR012939">
    <property type="entry name" value="Glyco_hydro_92"/>
</dbReference>
<gene>
    <name evidence="4" type="ORF">CDD81_1816</name>
</gene>
<dbReference type="Gene3D" id="2.70.98.10">
    <property type="match status" value="1"/>
</dbReference>
<dbReference type="NCBIfam" id="TIGR01180">
    <property type="entry name" value="aman2_put"/>
    <property type="match status" value="1"/>
</dbReference>
<evidence type="ECO:0008006" key="6">
    <source>
        <dbReference type="Google" id="ProtNLM"/>
    </source>
</evidence>
<dbReference type="SUPFAM" id="SSF48208">
    <property type="entry name" value="Six-hairpin glycosidases"/>
    <property type="match status" value="1"/>
</dbReference>
<feature type="signal peptide" evidence="1">
    <location>
        <begin position="1"/>
        <end position="19"/>
    </location>
</feature>
<dbReference type="InterPro" id="IPR014718">
    <property type="entry name" value="GH-type_carb-bd"/>
</dbReference>
<dbReference type="AlphaFoldDB" id="A0A2C5XF67"/>
<dbReference type="FunFam" id="2.70.98.10:FF:000010">
    <property type="entry name" value="Alpha-1,2-mannosidase family protein"/>
    <property type="match status" value="1"/>
</dbReference>
<evidence type="ECO:0000256" key="1">
    <source>
        <dbReference type="SAM" id="SignalP"/>
    </source>
</evidence>
<dbReference type="EMBL" id="NJET01000150">
    <property type="protein sequence ID" value="PHH60378.1"/>
    <property type="molecule type" value="Genomic_DNA"/>
</dbReference>
<evidence type="ECO:0000313" key="4">
    <source>
        <dbReference type="EMBL" id="PHH60378.1"/>
    </source>
</evidence>
<dbReference type="InterPro" id="IPR008928">
    <property type="entry name" value="6-hairpin_glycosidase_sf"/>
</dbReference>
<dbReference type="InterPro" id="IPR005887">
    <property type="entry name" value="GH92_a_mannosidase_put"/>
</dbReference>
<dbReference type="GO" id="GO:0006516">
    <property type="term" value="P:glycoprotein catabolic process"/>
    <property type="evidence" value="ECO:0007669"/>
    <property type="project" value="TreeGrafter"/>
</dbReference>
<dbReference type="FunFam" id="1.20.1610.10:FF:000002">
    <property type="entry name" value="Alpha-1,2-mannosidase family protein"/>
    <property type="match status" value="1"/>
</dbReference>
<dbReference type="GO" id="GO:0030246">
    <property type="term" value="F:carbohydrate binding"/>
    <property type="evidence" value="ECO:0007669"/>
    <property type="project" value="InterPro"/>
</dbReference>
<evidence type="ECO:0000259" key="2">
    <source>
        <dbReference type="Pfam" id="PF07971"/>
    </source>
</evidence>
<evidence type="ECO:0000259" key="3">
    <source>
        <dbReference type="Pfam" id="PF17678"/>
    </source>
</evidence>
<comment type="caution">
    <text evidence="4">The sequence shown here is derived from an EMBL/GenBank/DDBJ whole genome shotgun (WGS) entry which is preliminary data.</text>
</comment>
<dbReference type="OrthoDB" id="449263at2759"/>
<dbReference type="Gene3D" id="1.20.1050.60">
    <property type="entry name" value="alpha-1,2-mannosidase"/>
    <property type="match status" value="1"/>
</dbReference>
<keyword evidence="5" id="KW-1185">Reference proteome</keyword>
<organism evidence="4 5">
    <name type="scientific">Ophiocordyceps australis</name>
    <dbReference type="NCBI Taxonomy" id="1399860"/>
    <lineage>
        <taxon>Eukaryota</taxon>
        <taxon>Fungi</taxon>
        <taxon>Dikarya</taxon>
        <taxon>Ascomycota</taxon>
        <taxon>Pezizomycotina</taxon>
        <taxon>Sordariomycetes</taxon>
        <taxon>Hypocreomycetidae</taxon>
        <taxon>Hypocreales</taxon>
        <taxon>Ophiocordycipitaceae</taxon>
        <taxon>Ophiocordyceps</taxon>
    </lineage>
</organism>
<dbReference type="GO" id="GO:0000224">
    <property type="term" value="F:peptide-N4-(N-acetyl-beta-glucosaminyl)asparagine amidase activity"/>
    <property type="evidence" value="ECO:0007669"/>
    <property type="project" value="TreeGrafter"/>
</dbReference>
<evidence type="ECO:0000313" key="5">
    <source>
        <dbReference type="Proteomes" id="UP000226192"/>
    </source>
</evidence>
<dbReference type="STRING" id="1399860.A0A2C5XF67"/>
<accession>A0A2C5XF67</accession>
<feature type="domain" description="Glycosyl hydrolase family 92 N-terminal" evidence="3">
    <location>
        <begin position="24"/>
        <end position="271"/>
    </location>
</feature>
<sequence length="780" mass="86515">MRALGSANVLGVLLAAVVADPLAHVRPLIGSSNGGNVFAGATLPYGLAKAVADVDGENTGGFAMDGSNVTGFSTVHDSGTGGNPSLGNFPIFPQLCPGDDLNQCKFSIDERKVKYKMATVMAEPGMFSLELQNGIQANMTVSQHAALFRFRFPDKVSKEMGAVRPLILLDLTDLWKSRQIASVSVDETTGRIMGNGTFLPSFGAGQYTMHFCLDFDDAKIYETGVWANGRAGANTKDMVLPRGFNKFYNEGGGFVRFIPHHEVVSARMGISYKSADQACHHAETEIADIANGFDGLVAHAREQWRRKLGPISISPGLLPDMDLIKSFWSGVYRTMISPQNYTGENPHWDTGKPYFDSFYCIWDSFRTQHPFLTLVDPNAQTQMVQSLLDIYEHEGWLPDCHMSMCQGWTQGGSNADVVLADGYVKNLSTAIDWKLALEAMRKDAEVEPFEWSQHGRGNVRSWHEHGFIPYQDFDPVGFGTNSRSISRTLEYSYNDFCIATVAAGLQEPKELVDGYMSSSMNWRRLWRSTQTSKVRKKDTGFMGFLQPKFTNETWGFQDPAYCSTVSGTFCSLTSNPSETFEASIWQYIFYTPHVMSTLISFVGGDNNFVDRLNFFHTSGLADISNEPVFLTVFLYHYAGRPGLSARRVTTYLPSFTAKPDGLPGNDDSGAMGSFLVFCAMGLFPVAGQDVYLITPPLFEEVRIKSPVTGKTATIRNIGHDRKLTKRFVTTATLNGADYKKSWVPHRFFTEGWTLELQLGEQESDWGRAPMDRPPSWAVQD</sequence>
<keyword evidence="1" id="KW-0732">Signal</keyword>
<protein>
    <recommendedName>
        <fullName evidence="6">Glycosyl hydrolase family 92 domain-containing protein</fullName>
    </recommendedName>
</protein>
<feature type="chain" id="PRO_5012451532" description="Glycosyl hydrolase family 92 domain-containing protein" evidence="1">
    <location>
        <begin position="20"/>
        <end position="780"/>
    </location>
</feature>
<dbReference type="GO" id="GO:0005829">
    <property type="term" value="C:cytosol"/>
    <property type="evidence" value="ECO:0007669"/>
    <property type="project" value="TreeGrafter"/>
</dbReference>
<dbReference type="Proteomes" id="UP000226192">
    <property type="component" value="Unassembled WGS sequence"/>
</dbReference>
<dbReference type="GO" id="GO:0005634">
    <property type="term" value="C:nucleus"/>
    <property type="evidence" value="ECO:0007669"/>
    <property type="project" value="TreeGrafter"/>
</dbReference>
<dbReference type="InterPro" id="IPR050883">
    <property type="entry name" value="PNGase"/>
</dbReference>
<dbReference type="Pfam" id="PF07971">
    <property type="entry name" value="Glyco_hydro_92"/>
    <property type="match status" value="1"/>
</dbReference>
<dbReference type="PANTHER" id="PTHR12143:SF23">
    <property type="entry name" value="PUTATIVE-RELATED"/>
    <property type="match status" value="1"/>
</dbReference>
<name>A0A2C5XF67_9HYPO</name>
<dbReference type="Gene3D" id="3.30.2080.10">
    <property type="entry name" value="GH92 mannosidase domain"/>
    <property type="match status" value="1"/>
</dbReference>
<feature type="domain" description="Glycosyl hydrolase family 92" evidence="2">
    <location>
        <begin position="277"/>
        <end position="759"/>
    </location>
</feature>
<dbReference type="InterPro" id="IPR041371">
    <property type="entry name" value="GH92_N"/>
</dbReference>